<dbReference type="RefSeq" id="WP_268905181.1">
    <property type="nucleotide sequence ID" value="NZ_JAPTGG010000013.1"/>
</dbReference>
<dbReference type="AlphaFoldDB" id="A0A9J6RR34"/>
<keyword evidence="2" id="KW-1185">Reference proteome</keyword>
<reference evidence="1 2" key="1">
    <citation type="submission" date="2022-12" db="EMBL/GenBank/DDBJ databases">
        <title>Dasania phycosphaerae sp. nov., isolated from particulate material of the south coast of Korea.</title>
        <authorList>
            <person name="Jiang Y."/>
        </authorList>
    </citation>
    <scope>NUCLEOTIDE SEQUENCE [LARGE SCALE GENOMIC DNA]</scope>
    <source>
        <strain evidence="1 2">GY-19</strain>
    </source>
</reference>
<sequence length="81" mass="9170">MDKDILDRLLAVLAGQAKASDDDRRNLLRVATMCGVAGLYEHYKDDVLAKFSIEQLQEIVDTTEPFRGFTVEHIFHTALYA</sequence>
<evidence type="ECO:0000313" key="2">
    <source>
        <dbReference type="Proteomes" id="UP001069090"/>
    </source>
</evidence>
<accession>A0A9J6RR34</accession>
<name>A0A9J6RR34_9GAMM</name>
<organism evidence="1 2">
    <name type="scientific">Dasania phycosphaerae</name>
    <dbReference type="NCBI Taxonomy" id="2950436"/>
    <lineage>
        <taxon>Bacteria</taxon>
        <taxon>Pseudomonadati</taxon>
        <taxon>Pseudomonadota</taxon>
        <taxon>Gammaproteobacteria</taxon>
        <taxon>Cellvibrionales</taxon>
        <taxon>Spongiibacteraceae</taxon>
        <taxon>Dasania</taxon>
    </lineage>
</organism>
<dbReference type="Proteomes" id="UP001069090">
    <property type="component" value="Unassembled WGS sequence"/>
</dbReference>
<evidence type="ECO:0000313" key="1">
    <source>
        <dbReference type="EMBL" id="MCZ0866509.1"/>
    </source>
</evidence>
<gene>
    <name evidence="1" type="ORF">O0V09_14955</name>
</gene>
<dbReference type="EMBL" id="JAPTGG010000013">
    <property type="protein sequence ID" value="MCZ0866509.1"/>
    <property type="molecule type" value="Genomic_DNA"/>
</dbReference>
<protein>
    <submittedName>
        <fullName evidence="1">Uncharacterized protein</fullName>
    </submittedName>
</protein>
<comment type="caution">
    <text evidence="1">The sequence shown here is derived from an EMBL/GenBank/DDBJ whole genome shotgun (WGS) entry which is preliminary data.</text>
</comment>
<proteinExistence type="predicted"/>